<name>A0ACB8TYA4_9APHY</name>
<sequence length="820" mass="89269">MNNLLRVLSDGQNTLDPELRQVLSSVKEARRQLHSHDTKISDAFYDSLEGLLADLRTVTPDNQDAVPFLKPVSKAEVADYYDYITNPMDFQTMQRKVKQKAYKSKREFQDDLDLIWSNCFTYNALENHPIRLAAKRLKGKAHTLLKNVTDRKERLDPSIPSTLGGKGGAKVNGINGHGVARPRPVAFTKSPSPAKTPSASTQARKSRKDVPFSESPAIVRTAEDMTTFAQLDKELDVGLNNDLSAGEFSGLSLEEKLRAFSVDDSESGGDDGFMAVDSDVGEKRKMNGHVETRPRKRLRETPVEKNVTDLWWHAMQSDTMIGNAIPTLRYSSSEDPSDQSPPHPITDPPRRPGVRTGKKRKKGGPGPEDEKTLLYHMNNNIRTFRRIQNAYGKLAVLKEAIAADEAQQGGDGRATFVPPPPTSNDVGDVVDDEPWRPVGSGLDLGEENANDCLRWMSSKVLQHAGFQGTSKVALDVMVGIAGDYLNSLGHTIQYLCDTYANKMSAEEIILHALFASGTTRINELERYVSDDIVRNGSRLADLEKKLINAYEEATSGEAWDDEALFRGEEEEEEDGEFVMGNFADSFGEDFLGLRELGIADEFGLSSLTIPKKLLRGKNRNGLKGAEASKPTEPPPPFPPPPPFVLLDTAHLDDQIGLLRDFYHRRLESLPTSVISPPTPPTRFAEPTSAFIPAPIPNGLVNGQLVPMSAQIIPPPSLSASVPTIIPDDTAPTAHTKIGPLGQIVKSAPAGGSSKKKGAAKPKATPALGNLPGGDDEQQAETPAATPIGAGPETPRKPKATPKKKKQNGIEILPPVIVASV</sequence>
<protein>
    <submittedName>
        <fullName evidence="1">Uncharacterized protein</fullName>
    </submittedName>
</protein>
<reference evidence="1" key="1">
    <citation type="journal article" date="2021" name="Environ. Microbiol.">
        <title>Gene family expansions and transcriptome signatures uncover fungal adaptations to wood decay.</title>
        <authorList>
            <person name="Hage H."/>
            <person name="Miyauchi S."/>
            <person name="Viragh M."/>
            <person name="Drula E."/>
            <person name="Min B."/>
            <person name="Chaduli D."/>
            <person name="Navarro D."/>
            <person name="Favel A."/>
            <person name="Norest M."/>
            <person name="Lesage-Meessen L."/>
            <person name="Balint B."/>
            <person name="Merenyi Z."/>
            <person name="de Eugenio L."/>
            <person name="Morin E."/>
            <person name="Martinez A.T."/>
            <person name="Baldrian P."/>
            <person name="Stursova M."/>
            <person name="Martinez M.J."/>
            <person name="Novotny C."/>
            <person name="Magnuson J.K."/>
            <person name="Spatafora J.W."/>
            <person name="Maurice S."/>
            <person name="Pangilinan J."/>
            <person name="Andreopoulos W."/>
            <person name="LaButti K."/>
            <person name="Hundley H."/>
            <person name="Na H."/>
            <person name="Kuo A."/>
            <person name="Barry K."/>
            <person name="Lipzen A."/>
            <person name="Henrissat B."/>
            <person name="Riley R."/>
            <person name="Ahrendt S."/>
            <person name="Nagy L.G."/>
            <person name="Grigoriev I.V."/>
            <person name="Martin F."/>
            <person name="Rosso M.N."/>
        </authorList>
    </citation>
    <scope>NUCLEOTIDE SEQUENCE</scope>
    <source>
        <strain evidence="1">CBS 384.51</strain>
    </source>
</reference>
<gene>
    <name evidence="1" type="ORF">BDY19DRAFT_955929</name>
</gene>
<keyword evidence="2" id="KW-1185">Reference proteome</keyword>
<comment type="caution">
    <text evidence="1">The sequence shown here is derived from an EMBL/GenBank/DDBJ whole genome shotgun (WGS) entry which is preliminary data.</text>
</comment>
<dbReference type="Proteomes" id="UP001055072">
    <property type="component" value="Unassembled WGS sequence"/>
</dbReference>
<dbReference type="EMBL" id="MU274919">
    <property type="protein sequence ID" value="KAI0087073.1"/>
    <property type="molecule type" value="Genomic_DNA"/>
</dbReference>
<evidence type="ECO:0000313" key="1">
    <source>
        <dbReference type="EMBL" id="KAI0087073.1"/>
    </source>
</evidence>
<organism evidence="1 2">
    <name type="scientific">Irpex rosettiformis</name>
    <dbReference type="NCBI Taxonomy" id="378272"/>
    <lineage>
        <taxon>Eukaryota</taxon>
        <taxon>Fungi</taxon>
        <taxon>Dikarya</taxon>
        <taxon>Basidiomycota</taxon>
        <taxon>Agaricomycotina</taxon>
        <taxon>Agaricomycetes</taxon>
        <taxon>Polyporales</taxon>
        <taxon>Irpicaceae</taxon>
        <taxon>Irpex</taxon>
    </lineage>
</organism>
<accession>A0ACB8TYA4</accession>
<proteinExistence type="predicted"/>
<evidence type="ECO:0000313" key="2">
    <source>
        <dbReference type="Proteomes" id="UP001055072"/>
    </source>
</evidence>